<feature type="transmembrane region" description="Helical" evidence="1">
    <location>
        <begin position="21"/>
        <end position="41"/>
    </location>
</feature>
<protein>
    <submittedName>
        <fullName evidence="2">Uncharacterized protein</fullName>
    </submittedName>
</protein>
<name>A0A4W5RVP9_9TELE</name>
<organism evidence="2 3">
    <name type="scientific">Hucho hucho</name>
    <name type="common">huchen</name>
    <dbReference type="NCBI Taxonomy" id="62062"/>
    <lineage>
        <taxon>Eukaryota</taxon>
        <taxon>Metazoa</taxon>
        <taxon>Chordata</taxon>
        <taxon>Craniata</taxon>
        <taxon>Vertebrata</taxon>
        <taxon>Euteleostomi</taxon>
        <taxon>Actinopterygii</taxon>
        <taxon>Neopterygii</taxon>
        <taxon>Teleostei</taxon>
        <taxon>Protacanthopterygii</taxon>
        <taxon>Salmoniformes</taxon>
        <taxon>Salmonidae</taxon>
        <taxon>Salmoninae</taxon>
        <taxon>Hucho</taxon>
    </lineage>
</organism>
<accession>A0A4W5RVP9</accession>
<sequence>ERADNRMQRGNGLGRVALKKEIGLVCACGMIVGNIIGSVIFVSPKGVMVNASSVGLALVVSRRVDCHRSDHSHWYGELGVTIPKSGGDYSYVKDVFGGLAG</sequence>
<reference evidence="2" key="2">
    <citation type="submission" date="2025-08" db="UniProtKB">
        <authorList>
            <consortium name="Ensembl"/>
        </authorList>
    </citation>
    <scope>IDENTIFICATION</scope>
</reference>
<keyword evidence="1" id="KW-1133">Transmembrane helix</keyword>
<dbReference type="PANTHER" id="PTHR11785">
    <property type="entry name" value="AMINO ACID TRANSPORTER"/>
    <property type="match status" value="1"/>
</dbReference>
<dbReference type="Ensembl" id="ENSHHUT00000093145.1">
    <property type="protein sequence ID" value="ENSHHUP00000090345.1"/>
    <property type="gene ID" value="ENSHHUG00000052158.1"/>
</dbReference>
<dbReference type="PANTHER" id="PTHR11785:SF113">
    <property type="entry name" value="LARGE NEUTRAL AMINO ACIDS TRANSPORTER SMALL SUBUNIT 2"/>
    <property type="match status" value="1"/>
</dbReference>
<dbReference type="Proteomes" id="UP000314982">
    <property type="component" value="Unassembled WGS sequence"/>
</dbReference>
<dbReference type="InterPro" id="IPR050598">
    <property type="entry name" value="AminoAcid_Transporter"/>
</dbReference>
<evidence type="ECO:0000313" key="2">
    <source>
        <dbReference type="Ensembl" id="ENSHHUP00000090345.1"/>
    </source>
</evidence>
<reference evidence="2" key="3">
    <citation type="submission" date="2025-09" db="UniProtKB">
        <authorList>
            <consortium name="Ensembl"/>
        </authorList>
    </citation>
    <scope>IDENTIFICATION</scope>
</reference>
<evidence type="ECO:0000313" key="3">
    <source>
        <dbReference type="Proteomes" id="UP000314982"/>
    </source>
</evidence>
<reference evidence="3" key="1">
    <citation type="submission" date="2018-06" db="EMBL/GenBank/DDBJ databases">
        <title>Genome assembly of Danube salmon.</title>
        <authorList>
            <person name="Macqueen D.J."/>
            <person name="Gundappa M.K."/>
        </authorList>
    </citation>
    <scope>NUCLEOTIDE SEQUENCE [LARGE SCALE GENOMIC DNA]</scope>
</reference>
<keyword evidence="3" id="KW-1185">Reference proteome</keyword>
<keyword evidence="1" id="KW-0812">Transmembrane</keyword>
<proteinExistence type="predicted"/>
<dbReference type="GeneTree" id="ENSGT00940000158278"/>
<dbReference type="AlphaFoldDB" id="A0A4W5RVP9"/>
<dbReference type="GO" id="GO:0015175">
    <property type="term" value="F:neutral L-amino acid transmembrane transporter activity"/>
    <property type="evidence" value="ECO:0007669"/>
    <property type="project" value="TreeGrafter"/>
</dbReference>
<keyword evidence="1" id="KW-0472">Membrane</keyword>
<evidence type="ECO:0000256" key="1">
    <source>
        <dbReference type="SAM" id="Phobius"/>
    </source>
</evidence>
<dbReference type="GO" id="GO:0015179">
    <property type="term" value="F:L-amino acid transmembrane transporter activity"/>
    <property type="evidence" value="ECO:0007669"/>
    <property type="project" value="TreeGrafter"/>
</dbReference>